<evidence type="ECO:0000313" key="3">
    <source>
        <dbReference type="Proteomes" id="UP000000305"/>
    </source>
</evidence>
<dbReference type="InterPro" id="IPR003115">
    <property type="entry name" value="ParB_N"/>
</dbReference>
<evidence type="ECO:0000313" key="2">
    <source>
        <dbReference type="EMBL" id="EFX61523.1"/>
    </source>
</evidence>
<dbReference type="Proteomes" id="UP000000305">
    <property type="component" value="Unassembled WGS sequence"/>
</dbReference>
<sequence length="168" mass="18795">MTDVQATQAILENTDSIEVTENPVKIDPISFTFSPNQKPISIDKLTAKHVGTVQKIAVSSIKRVSNVREPKDERNQELIDHIKVHGIQQPLHVTLEGKLADGYCRLVSAEELNIEYAPALIIDLAEEDIPQYQVSTTIRTNLKDNERYRAICQHLLLNPSDSVEEVAA</sequence>
<dbReference type="EMBL" id="GL734453">
    <property type="protein sequence ID" value="EFX61523.1"/>
    <property type="molecule type" value="Genomic_DNA"/>
</dbReference>
<dbReference type="Gene3D" id="3.90.1530.10">
    <property type="entry name" value="Conserved hypothetical protein from pyrococcus furiosus pfu- 392566-001, ParB domain"/>
    <property type="match status" value="1"/>
</dbReference>
<organism evidence="2 3">
    <name type="scientific">Daphnia pulex</name>
    <name type="common">Water flea</name>
    <dbReference type="NCBI Taxonomy" id="6669"/>
    <lineage>
        <taxon>Eukaryota</taxon>
        <taxon>Metazoa</taxon>
        <taxon>Ecdysozoa</taxon>
        <taxon>Arthropoda</taxon>
        <taxon>Crustacea</taxon>
        <taxon>Branchiopoda</taxon>
        <taxon>Diplostraca</taxon>
        <taxon>Cladocera</taxon>
        <taxon>Anomopoda</taxon>
        <taxon>Daphniidae</taxon>
        <taxon>Daphnia</taxon>
    </lineage>
</organism>
<keyword evidence="3" id="KW-1185">Reference proteome</keyword>
<dbReference type="KEGG" id="dpx:DAPPUDRAFT_339127"/>
<gene>
    <name evidence="2" type="ORF">DAPPUDRAFT_339127</name>
</gene>
<dbReference type="SMART" id="SM00470">
    <property type="entry name" value="ParB"/>
    <property type="match status" value="1"/>
</dbReference>
<dbReference type="SUPFAM" id="SSF110849">
    <property type="entry name" value="ParB/Sulfiredoxin"/>
    <property type="match status" value="1"/>
</dbReference>
<dbReference type="InterPro" id="IPR036086">
    <property type="entry name" value="ParB/Sulfiredoxin_sf"/>
</dbReference>
<protein>
    <recommendedName>
        <fullName evidence="1">ParB-like N-terminal domain-containing protein</fullName>
    </recommendedName>
</protein>
<name>E9I3A7_DAPPU</name>
<dbReference type="HOGENOM" id="CLU_1590509_0_0_1"/>
<accession>E9I3A7</accession>
<dbReference type="AlphaFoldDB" id="E9I3A7"/>
<feature type="non-terminal residue" evidence="2">
    <location>
        <position position="168"/>
    </location>
</feature>
<proteinExistence type="predicted"/>
<feature type="domain" description="ParB-like N-terminal" evidence="1">
    <location>
        <begin position="54"/>
        <end position="138"/>
    </location>
</feature>
<dbReference type="InParanoid" id="E9I3A7"/>
<reference evidence="2 3" key="1">
    <citation type="journal article" date="2011" name="Science">
        <title>The ecoresponsive genome of Daphnia pulex.</title>
        <authorList>
            <person name="Colbourne J.K."/>
            <person name="Pfrender M.E."/>
            <person name="Gilbert D."/>
            <person name="Thomas W.K."/>
            <person name="Tucker A."/>
            <person name="Oakley T.H."/>
            <person name="Tokishita S."/>
            <person name="Aerts A."/>
            <person name="Arnold G.J."/>
            <person name="Basu M.K."/>
            <person name="Bauer D.J."/>
            <person name="Caceres C.E."/>
            <person name="Carmel L."/>
            <person name="Casola C."/>
            <person name="Choi J.H."/>
            <person name="Detter J.C."/>
            <person name="Dong Q."/>
            <person name="Dusheyko S."/>
            <person name="Eads B.D."/>
            <person name="Frohlich T."/>
            <person name="Geiler-Samerotte K.A."/>
            <person name="Gerlach D."/>
            <person name="Hatcher P."/>
            <person name="Jogdeo S."/>
            <person name="Krijgsveld J."/>
            <person name="Kriventseva E.V."/>
            <person name="Kultz D."/>
            <person name="Laforsch C."/>
            <person name="Lindquist E."/>
            <person name="Lopez J."/>
            <person name="Manak J.R."/>
            <person name="Muller J."/>
            <person name="Pangilinan J."/>
            <person name="Patwardhan R.P."/>
            <person name="Pitluck S."/>
            <person name="Pritham E.J."/>
            <person name="Rechtsteiner A."/>
            <person name="Rho M."/>
            <person name="Rogozin I.B."/>
            <person name="Sakarya O."/>
            <person name="Salamov A."/>
            <person name="Schaack S."/>
            <person name="Shapiro H."/>
            <person name="Shiga Y."/>
            <person name="Skalitzky C."/>
            <person name="Smith Z."/>
            <person name="Souvorov A."/>
            <person name="Sung W."/>
            <person name="Tang Z."/>
            <person name="Tsuchiya D."/>
            <person name="Tu H."/>
            <person name="Vos H."/>
            <person name="Wang M."/>
            <person name="Wolf Y.I."/>
            <person name="Yamagata H."/>
            <person name="Yamada T."/>
            <person name="Ye Y."/>
            <person name="Shaw J.R."/>
            <person name="Andrews J."/>
            <person name="Crease T.J."/>
            <person name="Tang H."/>
            <person name="Lucas S.M."/>
            <person name="Robertson H.M."/>
            <person name="Bork P."/>
            <person name="Koonin E.V."/>
            <person name="Zdobnov E.M."/>
            <person name="Grigoriev I.V."/>
            <person name="Lynch M."/>
            <person name="Boore J.L."/>
        </authorList>
    </citation>
    <scope>NUCLEOTIDE SEQUENCE [LARGE SCALE GENOMIC DNA]</scope>
</reference>
<evidence type="ECO:0000259" key="1">
    <source>
        <dbReference type="SMART" id="SM00470"/>
    </source>
</evidence>